<dbReference type="Gene3D" id="1.10.10.10">
    <property type="entry name" value="Winged helix-like DNA-binding domain superfamily/Winged helix DNA-binding domain"/>
    <property type="match status" value="1"/>
</dbReference>
<dbReference type="RefSeq" id="WP_386065362.1">
    <property type="nucleotide sequence ID" value="NZ_JBHLTQ010000018.1"/>
</dbReference>
<gene>
    <name evidence="2" type="ORF">ACFFGA_15285</name>
</gene>
<dbReference type="CDD" id="cd06170">
    <property type="entry name" value="LuxR_C_like"/>
    <property type="match status" value="1"/>
</dbReference>
<dbReference type="PROSITE" id="PS50043">
    <property type="entry name" value="HTH_LUXR_2"/>
    <property type="match status" value="1"/>
</dbReference>
<dbReference type="InterPro" id="IPR000792">
    <property type="entry name" value="Tscrpt_reg_LuxR_C"/>
</dbReference>
<accession>A0ABV6QC92</accession>
<dbReference type="EMBL" id="JBHLTQ010000018">
    <property type="protein sequence ID" value="MFC0605924.1"/>
    <property type="molecule type" value="Genomic_DNA"/>
</dbReference>
<dbReference type="Pfam" id="PF00196">
    <property type="entry name" value="GerE"/>
    <property type="match status" value="1"/>
</dbReference>
<dbReference type="InterPro" id="IPR036388">
    <property type="entry name" value="WH-like_DNA-bd_sf"/>
</dbReference>
<organism evidence="2 3">
    <name type="scientific">Winogradskyella pulchriflava</name>
    <dbReference type="NCBI Taxonomy" id="1110688"/>
    <lineage>
        <taxon>Bacteria</taxon>
        <taxon>Pseudomonadati</taxon>
        <taxon>Bacteroidota</taxon>
        <taxon>Flavobacteriia</taxon>
        <taxon>Flavobacteriales</taxon>
        <taxon>Flavobacteriaceae</taxon>
        <taxon>Winogradskyella</taxon>
    </lineage>
</organism>
<dbReference type="SUPFAM" id="SSF46894">
    <property type="entry name" value="C-terminal effector domain of the bipartite response regulators"/>
    <property type="match status" value="1"/>
</dbReference>
<dbReference type="Proteomes" id="UP001589832">
    <property type="component" value="Unassembled WGS sequence"/>
</dbReference>
<protein>
    <submittedName>
        <fullName evidence="2">Helix-turn-helix transcriptional regulator</fullName>
    </submittedName>
</protein>
<reference evidence="2 3" key="1">
    <citation type="submission" date="2024-09" db="EMBL/GenBank/DDBJ databases">
        <authorList>
            <person name="Sun Q."/>
            <person name="Mori K."/>
        </authorList>
    </citation>
    <scope>NUCLEOTIDE SEQUENCE [LARGE SCALE GENOMIC DNA]</scope>
    <source>
        <strain evidence="2 3">NCAIM B.02481</strain>
    </source>
</reference>
<keyword evidence="3" id="KW-1185">Reference proteome</keyword>
<proteinExistence type="predicted"/>
<dbReference type="InterPro" id="IPR016032">
    <property type="entry name" value="Sig_transdc_resp-reg_C-effctor"/>
</dbReference>
<feature type="domain" description="HTH luxR-type" evidence="1">
    <location>
        <begin position="132"/>
        <end position="197"/>
    </location>
</feature>
<comment type="caution">
    <text evidence="2">The sequence shown here is derived from an EMBL/GenBank/DDBJ whole genome shotgun (WGS) entry which is preliminary data.</text>
</comment>
<evidence type="ECO:0000313" key="3">
    <source>
        <dbReference type="Proteomes" id="UP001589832"/>
    </source>
</evidence>
<evidence type="ECO:0000259" key="1">
    <source>
        <dbReference type="PROSITE" id="PS50043"/>
    </source>
</evidence>
<dbReference type="SMART" id="SM00421">
    <property type="entry name" value="HTH_LUXR"/>
    <property type="match status" value="1"/>
</dbReference>
<sequence length="202" mass="23224">MKHKSTTPVSNLQLLPAGMSPADNNIEFVGQKPTKTVVWFQFGNAHTWSELPKKYYKACEELFLTDIEAVRILPNHYKDLAHNVNRLTELYIYHMYGGCDQSPDMIDGVLQPCENFRETKDCLSLEFDNKYIDINGIHLSQRDLKILDMAMENMPDKLIAHHLGITLSTFDFHKKNLFKKLGIDSKVSFVIHGLKNHILCES</sequence>
<name>A0ABV6QC92_9FLAO</name>
<evidence type="ECO:0000313" key="2">
    <source>
        <dbReference type="EMBL" id="MFC0605924.1"/>
    </source>
</evidence>